<dbReference type="AlphaFoldDB" id="A0A381DK07"/>
<dbReference type="GeneID" id="93091443"/>
<evidence type="ECO:0000256" key="9">
    <source>
        <dbReference type="ARBA" id="ARBA00023196"/>
    </source>
</evidence>
<keyword evidence="6" id="KW-0997">Cell inner membrane</keyword>
<dbReference type="CDD" id="cd12152">
    <property type="entry name" value="F1-ATPase_delta"/>
    <property type="match status" value="1"/>
</dbReference>
<feature type="domain" description="ATP synthase F1 complex delta/epsilon subunit N-terminal" evidence="13">
    <location>
        <begin position="4"/>
        <end position="81"/>
    </location>
</feature>
<evidence type="ECO:0000256" key="8">
    <source>
        <dbReference type="ARBA" id="ARBA00023136"/>
    </source>
</evidence>
<keyword evidence="10 11" id="KW-0066">ATP synthesis</keyword>
<dbReference type="PANTHER" id="PTHR13822:SF10">
    <property type="entry name" value="ATP SYNTHASE EPSILON CHAIN, CHLOROPLASTIC"/>
    <property type="match status" value="1"/>
</dbReference>
<dbReference type="HAMAP" id="MF_00530">
    <property type="entry name" value="ATP_synth_epsil_bac"/>
    <property type="match status" value="1"/>
</dbReference>
<dbReference type="RefSeq" id="WP_089183173.1">
    <property type="nucleotide sequence ID" value="NZ_CP043427.1"/>
</dbReference>
<evidence type="ECO:0000256" key="6">
    <source>
        <dbReference type="ARBA" id="ARBA00022519"/>
    </source>
</evidence>
<evidence type="ECO:0000313" key="14">
    <source>
        <dbReference type="EMBL" id="SUX10811.1"/>
    </source>
</evidence>
<dbReference type="PANTHER" id="PTHR13822">
    <property type="entry name" value="ATP SYNTHASE DELTA/EPSILON CHAIN"/>
    <property type="match status" value="1"/>
</dbReference>
<keyword evidence="5 11" id="KW-1003">Cell membrane</keyword>
<keyword evidence="8 11" id="KW-0472">Membrane</keyword>
<dbReference type="Pfam" id="PF02823">
    <property type="entry name" value="ATP-synt_DE_N"/>
    <property type="match status" value="1"/>
</dbReference>
<evidence type="ECO:0000259" key="13">
    <source>
        <dbReference type="Pfam" id="PF02823"/>
    </source>
</evidence>
<comment type="function">
    <text evidence="1 11">Produces ATP from ADP in the presence of a proton gradient across the membrane.</text>
</comment>
<accession>A0A381DK07</accession>
<dbReference type="InterPro" id="IPR036771">
    <property type="entry name" value="ATPsynth_dsu/esu_N"/>
</dbReference>
<dbReference type="Proteomes" id="UP000254920">
    <property type="component" value="Unassembled WGS sequence"/>
</dbReference>
<dbReference type="InterPro" id="IPR001469">
    <property type="entry name" value="ATP_synth_F1_dsu/esu"/>
</dbReference>
<comment type="subunit">
    <text evidence="11 12">F-type ATPases have 2 components, CF(1) - the catalytic core - and CF(0) - the membrane proton channel. CF(1) has five subunits: alpha(3), beta(3), gamma(1), delta(1), epsilon(1). CF(0) has three main subunits: a, b and c.</text>
</comment>
<dbReference type="STRING" id="32024.GCA_000788295_01738"/>
<dbReference type="GO" id="GO:0005524">
    <property type="term" value="F:ATP binding"/>
    <property type="evidence" value="ECO:0007669"/>
    <property type="project" value="UniProtKB-UniRule"/>
</dbReference>
<organism evidence="14 15">
    <name type="scientific">Campylobacter sputorum subsp. sputorum</name>
    <dbReference type="NCBI Taxonomy" id="32024"/>
    <lineage>
        <taxon>Bacteria</taxon>
        <taxon>Pseudomonadati</taxon>
        <taxon>Campylobacterota</taxon>
        <taxon>Epsilonproteobacteria</taxon>
        <taxon>Campylobacterales</taxon>
        <taxon>Campylobacteraceae</taxon>
        <taxon>Campylobacter</taxon>
    </lineage>
</organism>
<keyword evidence="15" id="KW-1185">Reference proteome</keyword>
<comment type="subcellular location">
    <subcellularLocation>
        <location evidence="11">Cell membrane</location>
        <topology evidence="11">Peripheral membrane protein</topology>
    </subcellularLocation>
    <subcellularLocation>
        <location evidence="2">Endomembrane system</location>
        <topology evidence="2">Peripheral membrane protein</topology>
    </subcellularLocation>
</comment>
<dbReference type="GO" id="GO:0016787">
    <property type="term" value="F:hydrolase activity"/>
    <property type="evidence" value="ECO:0007669"/>
    <property type="project" value="UniProtKB-KW"/>
</dbReference>
<evidence type="ECO:0000256" key="5">
    <source>
        <dbReference type="ARBA" id="ARBA00022475"/>
    </source>
</evidence>
<evidence type="ECO:0000256" key="2">
    <source>
        <dbReference type="ARBA" id="ARBA00004184"/>
    </source>
</evidence>
<evidence type="ECO:0000256" key="3">
    <source>
        <dbReference type="ARBA" id="ARBA00005712"/>
    </source>
</evidence>
<dbReference type="NCBIfam" id="TIGR01216">
    <property type="entry name" value="ATP_synt_epsi"/>
    <property type="match status" value="1"/>
</dbReference>
<proteinExistence type="inferred from homology"/>
<keyword evidence="9 11" id="KW-0139">CF(1)</keyword>
<dbReference type="SUPFAM" id="SSF51344">
    <property type="entry name" value="Epsilon subunit of F1F0-ATP synthase N-terminal domain"/>
    <property type="match status" value="1"/>
</dbReference>
<evidence type="ECO:0000256" key="10">
    <source>
        <dbReference type="ARBA" id="ARBA00023310"/>
    </source>
</evidence>
<comment type="similarity">
    <text evidence="3 11 12">Belongs to the ATPase epsilon chain family.</text>
</comment>
<dbReference type="GO" id="GO:0046933">
    <property type="term" value="F:proton-transporting ATP synthase activity, rotational mechanism"/>
    <property type="evidence" value="ECO:0007669"/>
    <property type="project" value="UniProtKB-UniRule"/>
</dbReference>
<reference evidence="14 15" key="1">
    <citation type="submission" date="2018-06" db="EMBL/GenBank/DDBJ databases">
        <authorList>
            <consortium name="Pathogen Informatics"/>
            <person name="Doyle S."/>
        </authorList>
    </citation>
    <scope>NUCLEOTIDE SEQUENCE [LARGE SCALE GENOMIC DNA]</scope>
    <source>
        <strain evidence="14 15">NCTC12475</strain>
    </source>
</reference>
<evidence type="ECO:0000313" key="15">
    <source>
        <dbReference type="Proteomes" id="UP000254920"/>
    </source>
</evidence>
<name>A0A381DK07_9BACT</name>
<dbReference type="GO" id="GO:0045259">
    <property type="term" value="C:proton-transporting ATP synthase complex"/>
    <property type="evidence" value="ECO:0007669"/>
    <property type="project" value="UniProtKB-KW"/>
</dbReference>
<dbReference type="InterPro" id="IPR020546">
    <property type="entry name" value="ATP_synth_F1_dsu/esu_N"/>
</dbReference>
<protein>
    <recommendedName>
        <fullName evidence="11">ATP synthase epsilon chain</fullName>
    </recommendedName>
    <alternativeName>
        <fullName evidence="11">ATP synthase F1 sector epsilon subunit</fullName>
    </alternativeName>
    <alternativeName>
        <fullName evidence="11">F-ATPase epsilon subunit</fullName>
    </alternativeName>
</protein>
<dbReference type="Gene3D" id="2.60.15.10">
    <property type="entry name" value="F0F1 ATP synthase delta/epsilon subunit, N-terminal"/>
    <property type="match status" value="1"/>
</dbReference>
<dbReference type="EMBL" id="UFVD01000001">
    <property type="protein sequence ID" value="SUX10811.1"/>
    <property type="molecule type" value="Genomic_DNA"/>
</dbReference>
<dbReference type="OrthoDB" id="9799969at2"/>
<gene>
    <name evidence="11 14" type="primary">atpC</name>
    <name evidence="14" type="ORF">NCTC12475_01022</name>
</gene>
<evidence type="ECO:0000256" key="12">
    <source>
        <dbReference type="RuleBase" id="RU003656"/>
    </source>
</evidence>
<evidence type="ECO:0000256" key="4">
    <source>
        <dbReference type="ARBA" id="ARBA00022448"/>
    </source>
</evidence>
<keyword evidence="7 11" id="KW-0406">Ion transport</keyword>
<evidence type="ECO:0000256" key="7">
    <source>
        <dbReference type="ARBA" id="ARBA00023065"/>
    </source>
</evidence>
<keyword evidence="11" id="KW-0375">Hydrogen ion transport</keyword>
<dbReference type="GO" id="GO:0005886">
    <property type="term" value="C:plasma membrane"/>
    <property type="evidence" value="ECO:0007669"/>
    <property type="project" value="UniProtKB-SubCell"/>
</dbReference>
<keyword evidence="4 11" id="KW-0813">Transport</keyword>
<evidence type="ECO:0000256" key="1">
    <source>
        <dbReference type="ARBA" id="ARBA00003543"/>
    </source>
</evidence>
<dbReference type="GO" id="GO:0012505">
    <property type="term" value="C:endomembrane system"/>
    <property type="evidence" value="ECO:0007669"/>
    <property type="project" value="UniProtKB-SubCell"/>
</dbReference>
<sequence length="129" mass="13722">MDTLKLEIVTPDGMIFSNDVKSVVIPGAEGELGILPRHASLITLLKAGAIVIEDINGSHEVVAINWGYAKIDENHVSILADGTVYVSGNNDSELAKSLEDAKELISSMSSDSVAMASTMSKIDSIVRKH</sequence>
<evidence type="ECO:0000256" key="11">
    <source>
        <dbReference type="HAMAP-Rule" id="MF_00530"/>
    </source>
</evidence>
<keyword evidence="14" id="KW-0378">Hydrolase</keyword>